<gene>
    <name evidence="2" type="ORF">MNBD_ALPHA07-801</name>
</gene>
<dbReference type="InterPro" id="IPR020308">
    <property type="entry name" value="Uncharacterised_Ynq1"/>
</dbReference>
<proteinExistence type="predicted"/>
<protein>
    <recommendedName>
        <fullName evidence="3">DUF5337 domain-containing protein</fullName>
    </recommendedName>
</protein>
<dbReference type="AlphaFoldDB" id="A0A3B0SAM5"/>
<keyword evidence="1" id="KW-0812">Transmembrane</keyword>
<reference evidence="2" key="1">
    <citation type="submission" date="2018-06" db="EMBL/GenBank/DDBJ databases">
        <authorList>
            <person name="Zhirakovskaya E."/>
        </authorList>
    </citation>
    <scope>NUCLEOTIDE SEQUENCE</scope>
</reference>
<evidence type="ECO:0000313" key="2">
    <source>
        <dbReference type="EMBL" id="VAW03295.1"/>
    </source>
</evidence>
<dbReference type="Pfam" id="PF17272">
    <property type="entry name" value="DUF5337"/>
    <property type="match status" value="1"/>
</dbReference>
<feature type="transmembrane region" description="Helical" evidence="1">
    <location>
        <begin position="16"/>
        <end position="38"/>
    </location>
</feature>
<evidence type="ECO:0000256" key="1">
    <source>
        <dbReference type="SAM" id="Phobius"/>
    </source>
</evidence>
<sequence>MTNSSDQEQARRGRQAALMIAGTGVFWILSTFIGGRIGLSNRTLALFDLVALAGFIWAFRMIFQIWRARQNNQG</sequence>
<accession>A0A3B0SAM5</accession>
<keyword evidence="1" id="KW-1133">Transmembrane helix</keyword>
<keyword evidence="1" id="KW-0472">Membrane</keyword>
<feature type="transmembrane region" description="Helical" evidence="1">
    <location>
        <begin position="44"/>
        <end position="63"/>
    </location>
</feature>
<dbReference type="EMBL" id="UOEG01000256">
    <property type="protein sequence ID" value="VAW03295.1"/>
    <property type="molecule type" value="Genomic_DNA"/>
</dbReference>
<organism evidence="2">
    <name type="scientific">hydrothermal vent metagenome</name>
    <dbReference type="NCBI Taxonomy" id="652676"/>
    <lineage>
        <taxon>unclassified sequences</taxon>
        <taxon>metagenomes</taxon>
        <taxon>ecological metagenomes</taxon>
    </lineage>
</organism>
<evidence type="ECO:0008006" key="3">
    <source>
        <dbReference type="Google" id="ProtNLM"/>
    </source>
</evidence>
<name>A0A3B0SAM5_9ZZZZ</name>